<sequence>MGGVAMGLNLLLITELEILVGSIFKSWKATISSVKGCPRSDSVVLCSGVTTEVGNELGKDGITHCGGAIDAVNGGGGGKAAPGPMTGVVCVGGVGVAIAFISASRAITVCCKSAITWFCRSIKVDYFLRSPIISLSLSLVETVDWREYPSDRIGLGPP</sequence>
<reference evidence="2 3" key="1">
    <citation type="submission" date="2024-01" db="EMBL/GenBank/DDBJ databases">
        <title>The genomes of 5 underutilized Papilionoideae crops provide insights into root nodulation and disease resistanc.</title>
        <authorList>
            <person name="Yuan L."/>
        </authorList>
    </citation>
    <scope>NUCLEOTIDE SEQUENCE [LARGE SCALE GENOMIC DNA]</scope>
    <source>
        <strain evidence="2">ZHUSHIDOU_FW_LH</strain>
        <tissue evidence="2">Leaf</tissue>
    </source>
</reference>
<protein>
    <submittedName>
        <fullName evidence="2">Uncharacterized protein</fullName>
    </submittedName>
</protein>
<keyword evidence="3" id="KW-1185">Reference proteome</keyword>
<gene>
    <name evidence="2" type="ORF">RIF29_26106</name>
</gene>
<feature type="chain" id="PRO_5042931029" evidence="1">
    <location>
        <begin position="22"/>
        <end position="158"/>
    </location>
</feature>
<comment type="caution">
    <text evidence="2">The sequence shown here is derived from an EMBL/GenBank/DDBJ whole genome shotgun (WGS) entry which is preliminary data.</text>
</comment>
<dbReference type="AlphaFoldDB" id="A0AAN9I4M8"/>
<evidence type="ECO:0000313" key="2">
    <source>
        <dbReference type="EMBL" id="KAK7260231.1"/>
    </source>
</evidence>
<keyword evidence="1" id="KW-0732">Signal</keyword>
<name>A0AAN9I4M8_CROPI</name>
<dbReference type="EMBL" id="JAYWIO010000005">
    <property type="protein sequence ID" value="KAK7260231.1"/>
    <property type="molecule type" value="Genomic_DNA"/>
</dbReference>
<organism evidence="2 3">
    <name type="scientific">Crotalaria pallida</name>
    <name type="common">Smooth rattlebox</name>
    <name type="synonym">Crotalaria striata</name>
    <dbReference type="NCBI Taxonomy" id="3830"/>
    <lineage>
        <taxon>Eukaryota</taxon>
        <taxon>Viridiplantae</taxon>
        <taxon>Streptophyta</taxon>
        <taxon>Embryophyta</taxon>
        <taxon>Tracheophyta</taxon>
        <taxon>Spermatophyta</taxon>
        <taxon>Magnoliopsida</taxon>
        <taxon>eudicotyledons</taxon>
        <taxon>Gunneridae</taxon>
        <taxon>Pentapetalae</taxon>
        <taxon>rosids</taxon>
        <taxon>fabids</taxon>
        <taxon>Fabales</taxon>
        <taxon>Fabaceae</taxon>
        <taxon>Papilionoideae</taxon>
        <taxon>50 kb inversion clade</taxon>
        <taxon>genistoids sensu lato</taxon>
        <taxon>core genistoids</taxon>
        <taxon>Crotalarieae</taxon>
        <taxon>Crotalaria</taxon>
    </lineage>
</organism>
<evidence type="ECO:0000256" key="1">
    <source>
        <dbReference type="SAM" id="SignalP"/>
    </source>
</evidence>
<accession>A0AAN9I4M8</accession>
<dbReference type="Proteomes" id="UP001372338">
    <property type="component" value="Unassembled WGS sequence"/>
</dbReference>
<feature type="signal peptide" evidence="1">
    <location>
        <begin position="1"/>
        <end position="21"/>
    </location>
</feature>
<proteinExistence type="predicted"/>
<evidence type="ECO:0000313" key="3">
    <source>
        <dbReference type="Proteomes" id="UP001372338"/>
    </source>
</evidence>